<gene>
    <name evidence="11" type="ORF">HOO65_060157</name>
</gene>
<dbReference type="InterPro" id="IPR020472">
    <property type="entry name" value="WD40_PAC1"/>
</dbReference>
<dbReference type="PRINTS" id="PR00320">
    <property type="entry name" value="GPROTEINBRPT"/>
</dbReference>
<dbReference type="SMART" id="SM00320">
    <property type="entry name" value="WD40"/>
    <property type="match status" value="8"/>
</dbReference>
<evidence type="ECO:0000313" key="11">
    <source>
        <dbReference type="EMBL" id="KAL2886327.1"/>
    </source>
</evidence>
<evidence type="ECO:0000256" key="9">
    <source>
        <dbReference type="SAM" id="MobiDB-lite"/>
    </source>
</evidence>
<feature type="repeat" description="WD" evidence="7">
    <location>
        <begin position="1109"/>
        <end position="1150"/>
    </location>
</feature>
<dbReference type="InterPro" id="IPR054471">
    <property type="entry name" value="GPIID_WHD"/>
</dbReference>
<reference evidence="11 12" key="1">
    <citation type="submission" date="2020-05" db="EMBL/GenBank/DDBJ databases">
        <title>Ceratocystis lukuohia genome.</title>
        <authorList>
            <person name="Harrington T.C."/>
            <person name="Kim K."/>
            <person name="Mayers C.G."/>
        </authorList>
    </citation>
    <scope>NUCLEOTIDE SEQUENCE [LARGE SCALE GENOMIC DNA]</scope>
    <source>
        <strain evidence="11 12">C4212</strain>
    </source>
</reference>
<dbReference type="InterPro" id="IPR056884">
    <property type="entry name" value="NPHP3-like_N"/>
</dbReference>
<dbReference type="Pfam" id="PF24883">
    <property type="entry name" value="NPHP3_N"/>
    <property type="match status" value="1"/>
</dbReference>
<evidence type="ECO:0000256" key="2">
    <source>
        <dbReference type="ARBA" id="ARBA00022737"/>
    </source>
</evidence>
<feature type="coiled-coil region" evidence="8">
    <location>
        <begin position="270"/>
        <end position="306"/>
    </location>
</feature>
<dbReference type="RefSeq" id="XP_070857507.1">
    <property type="nucleotide sequence ID" value="XM_071003624.1"/>
</dbReference>
<evidence type="ECO:0000256" key="8">
    <source>
        <dbReference type="SAM" id="Coils"/>
    </source>
</evidence>
<sequence length="1284" mass="142872">MGITSKIKSGFQKLKLFAGKSDFANPPASPLSISTQPTCEPTKPPLQRAPSPRLAEPESVPLPSLQENIWKQAYRNSKLKELKLVEAFEKIILSELHPGETTAKSTDQIEVTSFQMQQVVQNGIDRTKNEISLKQGIDDGLKAVNAVRGIIDGAFRAAPEAAVLWATVSLGIDVLTNPITEALENRQGIQYVLGRTEWYWNLAGLLLDGNKGDAATAVLRDRLEKNIIELFEKLLLYQIRSICLYHRNQAATVLRDVFLIDNWAEKLSDIEKAERSVQYYMEQYNSQESQLKMDKLNNTAAALQASLGNIYAEIQSQAKHQTKTQEDDKDQQCLRDLFVTDPHKDKKNIEDKKGGLLKDSYKWILEHKDFQNFKNDAKSQILWIKGDPGKGKTMLLCGIIDELELDPSISLYYFFCQATGGVRLNTATSVLRGLIYHLARRNPQLIKHVRKNYDYIGKTVFQDENAWHEVREIATAMLNDPSLKNAILIVDALDECMVDRNRLLDFITEHSPAKWIVSSRNWVDVEGSPNGSDQRVRIHLELNQNSVSKAVESYIEIKVNELSERKEYDHATRDGVLEHLQKNSGGTFLWVALVCEELSKPDVRNRHTLGKFELFPAGLDCLYKRMIEQIDKSEDAQLCREILATVLVAYRPITLKELCALIKGLGNLKDKEVKEVITSCGSLLSLQHDVVSFVHQSAKDYLLSEAPGKMLPRGIAHQHQMIFARSLDLLCEILERDIYNLHAPGHLIHEVSTPDPDPLAPIRYSCIFWVDHLHDSSATSLSSENDRISVFFEKKYLYWLEALSLLHSIYTGVKGMGRLETYLPNKTSKNLQNIVKDARRFLLSHAGVIEIAPLQVYASALIFSPTNSLIRRMFGHEEPSWIEPKPKVETNWDACLQTLEGHRGSVASVVFCNDGQRLASGSGDNTVKIWDSASGACMQTLEGHESYVSSVVFSNDGRRLASGSWDKTVKIWDATSGTCVQTLEGHGLDVTSVVFSNDGRRLASGSYDNTVKIWDATSGACVQTLEGHKDYVTSVVFSNDGQRLASGSWDETVKIWDATSGACLQTLEGHGGWVASVVFSTDGQRLASGSDDKTVKIWDATSGACVQTLEGHGFDVTSVVFSNDGQRLASGSYDKTVKIWDATSGTCVQTLEGHGFNVISVVFSNDGQRLASGSDDKTVKIWDATSGACVQTLDGHSHIVTSVVFSNDGQRLASEPSSDQLSLLHSKPCNYTFSKDMMWILQDGQRKLWLPPSYRSTNFVVSETGVGLALSSNRIIVIGFKSPG</sequence>
<feature type="repeat" description="WD" evidence="7">
    <location>
        <begin position="1067"/>
        <end position="1108"/>
    </location>
</feature>
<dbReference type="SUPFAM" id="SSF52540">
    <property type="entry name" value="P-loop containing nucleoside triphosphate hydrolases"/>
    <property type="match status" value="1"/>
</dbReference>
<dbReference type="Pfam" id="PF00400">
    <property type="entry name" value="WD40"/>
    <property type="match status" value="8"/>
</dbReference>
<dbReference type="InterPro" id="IPR015943">
    <property type="entry name" value="WD40/YVTN_repeat-like_dom_sf"/>
</dbReference>
<dbReference type="Proteomes" id="UP001610728">
    <property type="component" value="Unassembled WGS sequence"/>
</dbReference>
<dbReference type="PROSITE" id="PS50294">
    <property type="entry name" value="WD_REPEATS_REGION"/>
    <property type="match status" value="7"/>
</dbReference>
<keyword evidence="2" id="KW-0677">Repeat</keyword>
<dbReference type="PROSITE" id="PS50837">
    <property type="entry name" value="NACHT"/>
    <property type="match status" value="1"/>
</dbReference>
<proteinExistence type="inferred from homology"/>
<evidence type="ECO:0000256" key="1">
    <source>
        <dbReference type="ARBA" id="ARBA00022574"/>
    </source>
</evidence>
<comment type="function">
    <text evidence="6">Involved in mitochondrial fission. Acts as an adapter protein required to form mitochondrial fission complexes. Formation of these complexes is required to promote constriction and fission of the mitochondrial compartment at a late step in mitochondrial division.</text>
</comment>
<dbReference type="InterPro" id="IPR007111">
    <property type="entry name" value="NACHT_NTPase"/>
</dbReference>
<dbReference type="InterPro" id="IPR036322">
    <property type="entry name" value="WD40_repeat_dom_sf"/>
</dbReference>
<feature type="repeat" description="WD" evidence="7">
    <location>
        <begin position="899"/>
        <end position="940"/>
    </location>
</feature>
<dbReference type="Pfam" id="PF17100">
    <property type="entry name" value="NACHT_N"/>
    <property type="match status" value="1"/>
</dbReference>
<dbReference type="GeneID" id="98119553"/>
<keyword evidence="12" id="KW-1185">Reference proteome</keyword>
<comment type="similarity">
    <text evidence="4">Belongs to the WD repeat MDV1/CAF4 family.</text>
</comment>
<feature type="repeat" description="WD" evidence="7">
    <location>
        <begin position="983"/>
        <end position="1024"/>
    </location>
</feature>
<dbReference type="Gene3D" id="3.40.50.300">
    <property type="entry name" value="P-loop containing nucleotide triphosphate hydrolases"/>
    <property type="match status" value="1"/>
</dbReference>
<dbReference type="CDD" id="cd00200">
    <property type="entry name" value="WD40"/>
    <property type="match status" value="1"/>
</dbReference>
<feature type="region of interest" description="Disordered" evidence="9">
    <location>
        <begin position="23"/>
        <end position="60"/>
    </location>
</feature>
<evidence type="ECO:0000256" key="4">
    <source>
        <dbReference type="ARBA" id="ARBA00038415"/>
    </source>
</evidence>
<dbReference type="PROSITE" id="PS00678">
    <property type="entry name" value="WD_REPEATS_1"/>
    <property type="match status" value="6"/>
</dbReference>
<comment type="caution">
    <text evidence="11">The sequence shown here is derived from an EMBL/GenBank/DDBJ whole genome shotgun (WGS) entry which is preliminary data.</text>
</comment>
<dbReference type="PANTHER" id="PTHR22847">
    <property type="entry name" value="WD40 REPEAT PROTEIN"/>
    <property type="match status" value="1"/>
</dbReference>
<feature type="repeat" description="WD" evidence="7">
    <location>
        <begin position="941"/>
        <end position="982"/>
    </location>
</feature>
<dbReference type="PROSITE" id="PS50082">
    <property type="entry name" value="WD_REPEATS_2"/>
    <property type="match status" value="7"/>
</dbReference>
<feature type="domain" description="NACHT" evidence="10">
    <location>
        <begin position="380"/>
        <end position="595"/>
    </location>
</feature>
<evidence type="ECO:0000256" key="5">
    <source>
        <dbReference type="ARBA" id="ARBA00039789"/>
    </source>
</evidence>
<keyword evidence="1 7" id="KW-0853">WD repeat</keyword>
<dbReference type="Gene3D" id="2.130.10.10">
    <property type="entry name" value="YVTN repeat-like/Quinoprotein amine dehydrogenase"/>
    <property type="match status" value="3"/>
</dbReference>
<name>A0ABR4MDH9_9PEZI</name>
<dbReference type="InterPro" id="IPR031359">
    <property type="entry name" value="NACHT_N"/>
</dbReference>
<dbReference type="InterPro" id="IPR019775">
    <property type="entry name" value="WD40_repeat_CS"/>
</dbReference>
<dbReference type="Pfam" id="PF22939">
    <property type="entry name" value="WHD_GPIID"/>
    <property type="match status" value="1"/>
</dbReference>
<keyword evidence="3 8" id="KW-0175">Coiled coil</keyword>
<evidence type="ECO:0000256" key="3">
    <source>
        <dbReference type="ARBA" id="ARBA00023054"/>
    </source>
</evidence>
<protein>
    <recommendedName>
        <fullName evidence="5">Mitochondrial division protein 1</fullName>
    </recommendedName>
</protein>
<organism evidence="11 12">
    <name type="scientific">Ceratocystis lukuohia</name>
    <dbReference type="NCBI Taxonomy" id="2019550"/>
    <lineage>
        <taxon>Eukaryota</taxon>
        <taxon>Fungi</taxon>
        <taxon>Dikarya</taxon>
        <taxon>Ascomycota</taxon>
        <taxon>Pezizomycotina</taxon>
        <taxon>Sordariomycetes</taxon>
        <taxon>Hypocreomycetidae</taxon>
        <taxon>Microascales</taxon>
        <taxon>Ceratocystidaceae</taxon>
        <taxon>Ceratocystis</taxon>
    </lineage>
</organism>
<accession>A0ABR4MDH9</accession>
<dbReference type="InterPro" id="IPR027417">
    <property type="entry name" value="P-loop_NTPase"/>
</dbReference>
<evidence type="ECO:0000259" key="10">
    <source>
        <dbReference type="PROSITE" id="PS50837"/>
    </source>
</evidence>
<dbReference type="InterPro" id="IPR001680">
    <property type="entry name" value="WD40_rpt"/>
</dbReference>
<evidence type="ECO:0000256" key="6">
    <source>
        <dbReference type="ARBA" id="ARBA00043913"/>
    </source>
</evidence>
<dbReference type="EMBL" id="JABSNW010000006">
    <property type="protein sequence ID" value="KAL2886327.1"/>
    <property type="molecule type" value="Genomic_DNA"/>
</dbReference>
<feature type="repeat" description="WD" evidence="7">
    <location>
        <begin position="1151"/>
        <end position="1192"/>
    </location>
</feature>
<dbReference type="SUPFAM" id="SSF50978">
    <property type="entry name" value="WD40 repeat-like"/>
    <property type="match status" value="1"/>
</dbReference>
<feature type="repeat" description="WD" evidence="7">
    <location>
        <begin position="1025"/>
        <end position="1066"/>
    </location>
</feature>
<evidence type="ECO:0000256" key="7">
    <source>
        <dbReference type="PROSITE-ProRule" id="PRU00221"/>
    </source>
</evidence>
<dbReference type="PANTHER" id="PTHR22847:SF637">
    <property type="entry name" value="WD REPEAT DOMAIN 5B"/>
    <property type="match status" value="1"/>
</dbReference>
<evidence type="ECO:0000313" key="12">
    <source>
        <dbReference type="Proteomes" id="UP001610728"/>
    </source>
</evidence>